<evidence type="ECO:0000256" key="6">
    <source>
        <dbReference type="ARBA" id="ARBA00023136"/>
    </source>
</evidence>
<feature type="domain" description="SSD" evidence="9">
    <location>
        <begin position="597"/>
        <end position="692"/>
    </location>
</feature>
<dbReference type="Proteomes" id="UP000316096">
    <property type="component" value="Unassembled WGS sequence"/>
</dbReference>
<keyword evidence="4 8" id="KW-0812">Transmembrane</keyword>
<evidence type="ECO:0000256" key="4">
    <source>
        <dbReference type="ARBA" id="ARBA00022692"/>
    </source>
</evidence>
<evidence type="ECO:0000256" key="7">
    <source>
        <dbReference type="SAM" id="MobiDB-lite"/>
    </source>
</evidence>
<comment type="subcellular location">
    <subcellularLocation>
        <location evidence="1">Cell membrane</location>
        <topology evidence="1">Multi-pass membrane protein</topology>
    </subcellularLocation>
</comment>
<name>A0A543CFF4_9ACTN</name>
<proteinExistence type="inferred from homology"/>
<evidence type="ECO:0000313" key="11">
    <source>
        <dbReference type="Proteomes" id="UP000316096"/>
    </source>
</evidence>
<dbReference type="PROSITE" id="PS50156">
    <property type="entry name" value="SSD"/>
    <property type="match status" value="2"/>
</dbReference>
<feature type="transmembrane region" description="Helical" evidence="8">
    <location>
        <begin position="325"/>
        <end position="347"/>
    </location>
</feature>
<dbReference type="PANTHER" id="PTHR33406">
    <property type="entry name" value="MEMBRANE PROTEIN MJ1562-RELATED"/>
    <property type="match status" value="1"/>
</dbReference>
<feature type="transmembrane region" description="Helical" evidence="8">
    <location>
        <begin position="534"/>
        <end position="553"/>
    </location>
</feature>
<sequence length="727" mass="76508">MEGEPPVFGWLGRTVVRHPWWTIVTWLVAAAVAVALAPKLDTHTDQQDFLPTKYESVQAGKLADSAFPSGSQKTSNELMVVKRSDGQPLTAADQTKIGQAAQTLQAKHYPNVTAVQTGPQALSKNHRVQVVAIPLPIGWTDQKLEKKNEDGIKQFRLGAADVFKGSGLQYGVTGQVSSTVDNADSDNKTLALIGVATIALIIILILAIFRAPLAAALPIVVIALVLFVSNSVSAIIGKAFGLKFDPSLETLIVIVLFGIGTDYILFLLFRFRERLRLGEDKKTAMMVTVERVGEAITSAAGAVIVAFLVLLLAKFKSFGALGPQLAIAVGVMLITALTLVPALLSLLGRAVFWPSKSWQKEPTGSFYTRLGNAVGRRPLVTAVASGIVLLALAAATLGFKADYDFSAGQPQSTESAKALKDLQASLPPGLTDPTQVYVKGNGPLDKPAIEQFRQTLMHANGVGQVQPAEINPAGTVAKIGVVLKLNPSSNEAINLVKGPLRTTAHQNAPPGTTVLVGGTTAVFGDINKVNSRDLSVILPVAVALIAIILALLLRSLVAPVYLVIAVLLGFTATLGSSVLLFQGAEGKPGLTFQLPIILYLFVLAIGTDYNILMIARLREEAREGHEPRRAAAVGIQHAGPTVAAAGIILAGTFAVLLISPLSFLAQIGFGVAIGILLSAFVVSTFFVPALTALIGHAAWWPGHADRAKNNGSGPPAEEPSELAGQPN</sequence>
<dbReference type="GO" id="GO:0005886">
    <property type="term" value="C:plasma membrane"/>
    <property type="evidence" value="ECO:0007669"/>
    <property type="project" value="UniProtKB-SubCell"/>
</dbReference>
<evidence type="ECO:0000256" key="5">
    <source>
        <dbReference type="ARBA" id="ARBA00022989"/>
    </source>
</evidence>
<evidence type="ECO:0000313" key="10">
    <source>
        <dbReference type="EMBL" id="TQL95833.1"/>
    </source>
</evidence>
<dbReference type="InterPro" id="IPR000731">
    <property type="entry name" value="SSD"/>
</dbReference>
<comment type="similarity">
    <text evidence="2">Belongs to the resistance-nodulation-cell division (RND) (TC 2.A.6) family. MmpL subfamily.</text>
</comment>
<dbReference type="Gene3D" id="1.20.1640.10">
    <property type="entry name" value="Multidrug efflux transporter AcrB transmembrane domain"/>
    <property type="match status" value="2"/>
</dbReference>
<keyword evidence="6 8" id="KW-0472">Membrane</keyword>
<dbReference type="InterPro" id="IPR050545">
    <property type="entry name" value="Mycobact_MmpL"/>
</dbReference>
<dbReference type="InterPro" id="IPR004869">
    <property type="entry name" value="MMPL_dom"/>
</dbReference>
<feature type="transmembrane region" description="Helical" evidence="8">
    <location>
        <begin position="667"/>
        <end position="700"/>
    </location>
</feature>
<comment type="caution">
    <text evidence="10">The sequence shown here is derived from an EMBL/GenBank/DDBJ whole genome shotgun (WGS) entry which is preliminary data.</text>
</comment>
<evidence type="ECO:0000256" key="3">
    <source>
        <dbReference type="ARBA" id="ARBA00022475"/>
    </source>
</evidence>
<keyword evidence="3" id="KW-1003">Cell membrane</keyword>
<dbReference type="SUPFAM" id="SSF82866">
    <property type="entry name" value="Multidrug efflux transporter AcrB transmembrane domain"/>
    <property type="match status" value="2"/>
</dbReference>
<evidence type="ECO:0000256" key="2">
    <source>
        <dbReference type="ARBA" id="ARBA00010157"/>
    </source>
</evidence>
<keyword evidence="11" id="KW-1185">Reference proteome</keyword>
<protein>
    <submittedName>
        <fullName evidence="10">RND superfamily putative drug exporter</fullName>
    </submittedName>
</protein>
<feature type="transmembrane region" description="Helical" evidence="8">
    <location>
        <begin position="216"/>
        <end position="236"/>
    </location>
</feature>
<evidence type="ECO:0000259" key="9">
    <source>
        <dbReference type="PROSITE" id="PS50156"/>
    </source>
</evidence>
<feature type="transmembrane region" description="Helical" evidence="8">
    <location>
        <begin position="379"/>
        <end position="399"/>
    </location>
</feature>
<feature type="transmembrane region" description="Helical" evidence="8">
    <location>
        <begin position="292"/>
        <end position="313"/>
    </location>
</feature>
<feature type="transmembrane region" description="Helical" evidence="8">
    <location>
        <begin position="20"/>
        <end position="37"/>
    </location>
</feature>
<evidence type="ECO:0000256" key="8">
    <source>
        <dbReference type="SAM" id="Phobius"/>
    </source>
</evidence>
<organism evidence="10 11">
    <name type="scientific">Actinoallomurus bryophytorum</name>
    <dbReference type="NCBI Taxonomy" id="1490222"/>
    <lineage>
        <taxon>Bacteria</taxon>
        <taxon>Bacillati</taxon>
        <taxon>Actinomycetota</taxon>
        <taxon>Actinomycetes</taxon>
        <taxon>Streptosporangiales</taxon>
        <taxon>Thermomonosporaceae</taxon>
        <taxon>Actinoallomurus</taxon>
    </lineage>
</organism>
<feature type="transmembrane region" description="Helical" evidence="8">
    <location>
        <begin position="560"/>
        <end position="584"/>
    </location>
</feature>
<accession>A0A543CFF4</accession>
<feature type="transmembrane region" description="Helical" evidence="8">
    <location>
        <begin position="596"/>
        <end position="617"/>
    </location>
</feature>
<dbReference type="PANTHER" id="PTHR33406:SF6">
    <property type="entry name" value="MEMBRANE PROTEIN YDGH-RELATED"/>
    <property type="match status" value="1"/>
</dbReference>
<keyword evidence="5 8" id="KW-1133">Transmembrane helix</keyword>
<gene>
    <name evidence="10" type="ORF">FB559_1343</name>
</gene>
<dbReference type="Pfam" id="PF03176">
    <property type="entry name" value="MMPL"/>
    <property type="match status" value="2"/>
</dbReference>
<evidence type="ECO:0000256" key="1">
    <source>
        <dbReference type="ARBA" id="ARBA00004651"/>
    </source>
</evidence>
<feature type="transmembrane region" description="Helical" evidence="8">
    <location>
        <begin position="248"/>
        <end position="271"/>
    </location>
</feature>
<dbReference type="EMBL" id="VFOZ01000001">
    <property type="protein sequence ID" value="TQL95833.1"/>
    <property type="molecule type" value="Genomic_DNA"/>
</dbReference>
<feature type="region of interest" description="Disordered" evidence="7">
    <location>
        <begin position="705"/>
        <end position="727"/>
    </location>
</feature>
<feature type="domain" description="SSD" evidence="9">
    <location>
        <begin position="219"/>
        <end position="346"/>
    </location>
</feature>
<feature type="transmembrane region" description="Helical" evidence="8">
    <location>
        <begin position="190"/>
        <end position="209"/>
    </location>
</feature>
<reference evidence="10 11" key="1">
    <citation type="submission" date="2019-06" db="EMBL/GenBank/DDBJ databases">
        <title>Sequencing the genomes of 1000 actinobacteria strains.</title>
        <authorList>
            <person name="Klenk H.-P."/>
        </authorList>
    </citation>
    <scope>NUCLEOTIDE SEQUENCE [LARGE SCALE GENOMIC DNA]</scope>
    <source>
        <strain evidence="10 11">DSM 102200</strain>
    </source>
</reference>
<feature type="transmembrane region" description="Helical" evidence="8">
    <location>
        <begin position="638"/>
        <end position="661"/>
    </location>
</feature>
<dbReference type="AlphaFoldDB" id="A0A543CFF4"/>